<dbReference type="InterPro" id="IPR014469">
    <property type="entry name" value="DUF2271"/>
</dbReference>
<dbReference type="EMBL" id="CP011058">
    <property type="protein sequence ID" value="AJY74699.1"/>
    <property type="molecule type" value="Genomic_DNA"/>
</dbReference>
<proteinExistence type="predicted"/>
<name>A0A0D5NH49_9BACL</name>
<sequence>MKKVLIPVVGTVGAGVIIISGMSNFAYTDNPFSASPSPSGIAASAHETAGTSSGIPEVKTLGLVDIRYQLNHLNQLASNQIAIWIEDQSGNYVTTLRASSFTAGGGYRKRPESLPEWRKAANWEQASEAEIERVSLPQQEPGEHVLYWNCTDDSGRAVEPGTYVYKVEGNIFWENRVLYTGEIAVGTDPSESTANADYIPASAESEGTLLEHVSSVFKPGVSIASVDQEPLTVTRGS</sequence>
<reference evidence="1 2" key="1">
    <citation type="journal article" date="2015" name="J. Biotechnol.">
        <title>Complete genome sequence of Paenibacillus beijingensis 7188(T) (=DSM 24997(T)), a novel rhizobacterium from jujube garden soil.</title>
        <authorList>
            <person name="Kwak Y."/>
            <person name="Shin J.H."/>
        </authorList>
    </citation>
    <scope>NUCLEOTIDE SEQUENCE [LARGE SCALE GENOMIC DNA]</scope>
    <source>
        <strain evidence="1 2">DSM 24997</strain>
    </source>
</reference>
<dbReference type="HOGENOM" id="CLU_1169751_0_0_9"/>
<evidence type="ECO:0008006" key="3">
    <source>
        <dbReference type="Google" id="ProtNLM"/>
    </source>
</evidence>
<protein>
    <recommendedName>
        <fullName evidence="3">DUF2271 domain-containing protein</fullName>
    </recommendedName>
</protein>
<dbReference type="PATRIC" id="fig|1126833.4.peg.1997"/>
<keyword evidence="2" id="KW-1185">Reference proteome</keyword>
<dbReference type="AlphaFoldDB" id="A0A0D5NH49"/>
<dbReference type="OrthoDB" id="358935at2"/>
<reference evidence="2" key="2">
    <citation type="submission" date="2015-03" db="EMBL/GenBank/DDBJ databases">
        <title>Genome sequence of Paenibacillus beijingensis strain DSM 24997T.</title>
        <authorList>
            <person name="Kwak Y."/>
            <person name="Shin J.-H."/>
        </authorList>
    </citation>
    <scope>NUCLEOTIDE SEQUENCE [LARGE SCALE GENOMIC DNA]</scope>
    <source>
        <strain evidence="2">DSM 24997</strain>
    </source>
</reference>
<evidence type="ECO:0000313" key="2">
    <source>
        <dbReference type="Proteomes" id="UP000032633"/>
    </source>
</evidence>
<accession>A0A0D5NH49</accession>
<dbReference type="Proteomes" id="UP000032633">
    <property type="component" value="Chromosome"/>
</dbReference>
<dbReference type="Gene3D" id="2.60.40.4070">
    <property type="match status" value="1"/>
</dbReference>
<dbReference type="KEGG" id="pbj:VN24_09020"/>
<evidence type="ECO:0000313" key="1">
    <source>
        <dbReference type="EMBL" id="AJY74699.1"/>
    </source>
</evidence>
<dbReference type="STRING" id="1126833.VN24_09020"/>
<dbReference type="RefSeq" id="WP_045670132.1">
    <property type="nucleotide sequence ID" value="NZ_CP011058.1"/>
</dbReference>
<organism evidence="1 2">
    <name type="scientific">Paenibacillus beijingensis</name>
    <dbReference type="NCBI Taxonomy" id="1126833"/>
    <lineage>
        <taxon>Bacteria</taxon>
        <taxon>Bacillati</taxon>
        <taxon>Bacillota</taxon>
        <taxon>Bacilli</taxon>
        <taxon>Bacillales</taxon>
        <taxon>Paenibacillaceae</taxon>
        <taxon>Paenibacillus</taxon>
    </lineage>
</organism>
<dbReference type="Pfam" id="PF10029">
    <property type="entry name" value="DUF2271"/>
    <property type="match status" value="1"/>
</dbReference>
<gene>
    <name evidence="1" type="ORF">VN24_09020</name>
</gene>